<accession>L1JVU4</accession>
<feature type="non-terminal residue" evidence="1">
    <location>
        <position position="1"/>
    </location>
</feature>
<dbReference type="EnsemblProtists" id="EKX52507">
    <property type="protein sequence ID" value="EKX52507"/>
    <property type="gene ID" value="GUITHDRAFT_47186"/>
</dbReference>
<dbReference type="KEGG" id="gtt:GUITHDRAFT_47186"/>
<dbReference type="HOGENOM" id="CLU_105295_1_0_1"/>
<reference evidence="3" key="2">
    <citation type="submission" date="2012-11" db="EMBL/GenBank/DDBJ databases">
        <authorList>
            <person name="Kuo A."/>
            <person name="Curtis B.A."/>
            <person name="Tanifuji G."/>
            <person name="Burki F."/>
            <person name="Gruber A."/>
            <person name="Irimia M."/>
            <person name="Maruyama S."/>
            <person name="Arias M.C."/>
            <person name="Ball S.G."/>
            <person name="Gile G.H."/>
            <person name="Hirakawa Y."/>
            <person name="Hopkins J.F."/>
            <person name="Rensing S.A."/>
            <person name="Schmutz J."/>
            <person name="Symeonidi A."/>
            <person name="Elias M."/>
            <person name="Eveleigh R.J."/>
            <person name="Herman E.K."/>
            <person name="Klute M.J."/>
            <person name="Nakayama T."/>
            <person name="Obornik M."/>
            <person name="Reyes-Prieto A."/>
            <person name="Armbrust E.V."/>
            <person name="Aves S.J."/>
            <person name="Beiko R.G."/>
            <person name="Coutinho P."/>
            <person name="Dacks J.B."/>
            <person name="Durnford D.G."/>
            <person name="Fast N.M."/>
            <person name="Green B.R."/>
            <person name="Grisdale C."/>
            <person name="Hempe F."/>
            <person name="Henrissat B."/>
            <person name="Hoppner M.P."/>
            <person name="Ishida K.-I."/>
            <person name="Kim E."/>
            <person name="Koreny L."/>
            <person name="Kroth P.G."/>
            <person name="Liu Y."/>
            <person name="Malik S.-B."/>
            <person name="Maier U.G."/>
            <person name="McRose D."/>
            <person name="Mock T."/>
            <person name="Neilson J.A."/>
            <person name="Onodera N.T."/>
            <person name="Poole A.M."/>
            <person name="Pritham E.J."/>
            <person name="Richards T.A."/>
            <person name="Rocap G."/>
            <person name="Roy S.W."/>
            <person name="Sarai C."/>
            <person name="Schaack S."/>
            <person name="Shirato S."/>
            <person name="Slamovits C.H."/>
            <person name="Spencer D.F."/>
            <person name="Suzuki S."/>
            <person name="Worden A.Z."/>
            <person name="Zauner S."/>
            <person name="Barry K."/>
            <person name="Bell C."/>
            <person name="Bharti A.K."/>
            <person name="Crow J.A."/>
            <person name="Grimwood J."/>
            <person name="Kramer R."/>
            <person name="Lindquist E."/>
            <person name="Lucas S."/>
            <person name="Salamov A."/>
            <person name="McFadden G.I."/>
            <person name="Lane C.E."/>
            <person name="Keeling P.J."/>
            <person name="Gray M.W."/>
            <person name="Grigoriev I.V."/>
            <person name="Archibald J.M."/>
        </authorList>
    </citation>
    <scope>NUCLEOTIDE SEQUENCE</scope>
    <source>
        <strain evidence="3">CCMP2712</strain>
    </source>
</reference>
<dbReference type="Proteomes" id="UP000011087">
    <property type="component" value="Unassembled WGS sequence"/>
</dbReference>
<dbReference type="GeneID" id="17309185"/>
<reference evidence="2" key="3">
    <citation type="submission" date="2015-06" db="UniProtKB">
        <authorList>
            <consortium name="EnsemblProtists"/>
        </authorList>
    </citation>
    <scope>IDENTIFICATION</scope>
</reference>
<dbReference type="PaxDb" id="55529-EKX52507"/>
<proteinExistence type="predicted"/>
<evidence type="ECO:0000313" key="1">
    <source>
        <dbReference type="EMBL" id="EKX52507.1"/>
    </source>
</evidence>
<dbReference type="EMBL" id="JH992972">
    <property type="protein sequence ID" value="EKX52507.1"/>
    <property type="molecule type" value="Genomic_DNA"/>
</dbReference>
<reference evidence="1 3" key="1">
    <citation type="journal article" date="2012" name="Nature">
        <title>Algal genomes reveal evolutionary mosaicism and the fate of nucleomorphs.</title>
        <authorList>
            <consortium name="DOE Joint Genome Institute"/>
            <person name="Curtis B.A."/>
            <person name="Tanifuji G."/>
            <person name="Burki F."/>
            <person name="Gruber A."/>
            <person name="Irimia M."/>
            <person name="Maruyama S."/>
            <person name="Arias M.C."/>
            <person name="Ball S.G."/>
            <person name="Gile G.H."/>
            <person name="Hirakawa Y."/>
            <person name="Hopkins J.F."/>
            <person name="Kuo A."/>
            <person name="Rensing S.A."/>
            <person name="Schmutz J."/>
            <person name="Symeonidi A."/>
            <person name="Elias M."/>
            <person name="Eveleigh R.J."/>
            <person name="Herman E.K."/>
            <person name="Klute M.J."/>
            <person name="Nakayama T."/>
            <person name="Obornik M."/>
            <person name="Reyes-Prieto A."/>
            <person name="Armbrust E.V."/>
            <person name="Aves S.J."/>
            <person name="Beiko R.G."/>
            <person name="Coutinho P."/>
            <person name="Dacks J.B."/>
            <person name="Durnford D.G."/>
            <person name="Fast N.M."/>
            <person name="Green B.R."/>
            <person name="Grisdale C.J."/>
            <person name="Hempel F."/>
            <person name="Henrissat B."/>
            <person name="Hoppner M.P."/>
            <person name="Ishida K."/>
            <person name="Kim E."/>
            <person name="Koreny L."/>
            <person name="Kroth P.G."/>
            <person name="Liu Y."/>
            <person name="Malik S.B."/>
            <person name="Maier U.G."/>
            <person name="McRose D."/>
            <person name="Mock T."/>
            <person name="Neilson J.A."/>
            <person name="Onodera N.T."/>
            <person name="Poole A.M."/>
            <person name="Pritham E.J."/>
            <person name="Richards T.A."/>
            <person name="Rocap G."/>
            <person name="Roy S.W."/>
            <person name="Sarai C."/>
            <person name="Schaack S."/>
            <person name="Shirato S."/>
            <person name="Slamovits C.H."/>
            <person name="Spencer D.F."/>
            <person name="Suzuki S."/>
            <person name="Worden A.Z."/>
            <person name="Zauner S."/>
            <person name="Barry K."/>
            <person name="Bell C."/>
            <person name="Bharti A.K."/>
            <person name="Crow J.A."/>
            <person name="Grimwood J."/>
            <person name="Kramer R."/>
            <person name="Lindquist E."/>
            <person name="Lucas S."/>
            <person name="Salamov A."/>
            <person name="McFadden G.I."/>
            <person name="Lane C.E."/>
            <person name="Keeling P.J."/>
            <person name="Gray M.W."/>
            <person name="Grigoriev I.V."/>
            <person name="Archibald J.M."/>
        </authorList>
    </citation>
    <scope>NUCLEOTIDE SEQUENCE</scope>
    <source>
        <strain evidence="1 3">CCMP2712</strain>
    </source>
</reference>
<sequence length="120" mass="13784">MDFSEDSLRFFVIHQKDDQSGDRARDPKHVYCNPTKPEICPFLALGILPVSDTYTFTYFLFPCRTGQRQYERFRKLFCQRLLKDHDIQQALDEKGQRVGDLGSHSIRKGSATYCAAGTTA</sequence>
<organism evidence="1">
    <name type="scientific">Guillardia theta (strain CCMP2712)</name>
    <name type="common">Cryptophyte</name>
    <dbReference type="NCBI Taxonomy" id="905079"/>
    <lineage>
        <taxon>Eukaryota</taxon>
        <taxon>Cryptophyceae</taxon>
        <taxon>Pyrenomonadales</taxon>
        <taxon>Geminigeraceae</taxon>
        <taxon>Guillardia</taxon>
    </lineage>
</organism>
<name>L1JVU4_GUITC</name>
<dbReference type="RefSeq" id="XP_005839487.1">
    <property type="nucleotide sequence ID" value="XM_005839430.1"/>
</dbReference>
<keyword evidence="3" id="KW-1185">Reference proteome</keyword>
<dbReference type="OMA" id="FAHAYMI"/>
<dbReference type="AlphaFoldDB" id="L1JVU4"/>
<gene>
    <name evidence="1" type="ORF">GUITHDRAFT_47186</name>
</gene>
<evidence type="ECO:0000313" key="2">
    <source>
        <dbReference type="EnsemblProtists" id="EKX52507"/>
    </source>
</evidence>
<dbReference type="STRING" id="905079.L1JVU4"/>
<protein>
    <submittedName>
        <fullName evidence="1 2">Uncharacterized protein</fullName>
    </submittedName>
</protein>
<evidence type="ECO:0000313" key="3">
    <source>
        <dbReference type="Proteomes" id="UP000011087"/>
    </source>
</evidence>